<name>A0A4Q7NXW5_9FIRM</name>
<dbReference type="OrthoDB" id="2062721at2"/>
<organism evidence="1 2">
    <name type="scientific">Cuneatibacter caecimuris</name>
    <dbReference type="NCBI Taxonomy" id="1796618"/>
    <lineage>
        <taxon>Bacteria</taxon>
        <taxon>Bacillati</taxon>
        <taxon>Bacillota</taxon>
        <taxon>Clostridia</taxon>
        <taxon>Lachnospirales</taxon>
        <taxon>Lachnospiraceae</taxon>
        <taxon>Cuneatibacter</taxon>
    </lineage>
</organism>
<dbReference type="AlphaFoldDB" id="A0A4Q7NXW5"/>
<dbReference type="Proteomes" id="UP000292927">
    <property type="component" value="Unassembled WGS sequence"/>
</dbReference>
<sequence length="80" mass="9417">MKDTMTRKLQAYIQINNYSPETISEETGIPYIKLTPDAQRPLNGEEMLRLCAYLHIRPEDIDQMQQWENKKSQSQELTSD</sequence>
<proteinExistence type="predicted"/>
<evidence type="ECO:0000313" key="1">
    <source>
        <dbReference type="EMBL" id="RZS92135.1"/>
    </source>
</evidence>
<gene>
    <name evidence="1" type="ORF">EV209_3258</name>
</gene>
<reference evidence="1 2" key="1">
    <citation type="submission" date="2019-02" db="EMBL/GenBank/DDBJ databases">
        <title>Genomic Encyclopedia of Type Strains, Phase IV (KMG-IV): sequencing the most valuable type-strain genomes for metagenomic binning, comparative biology and taxonomic classification.</title>
        <authorList>
            <person name="Goeker M."/>
        </authorList>
    </citation>
    <scope>NUCLEOTIDE SEQUENCE [LARGE SCALE GENOMIC DNA]</scope>
    <source>
        <strain evidence="1 2">DSM 29486</strain>
    </source>
</reference>
<comment type="caution">
    <text evidence="1">The sequence shown here is derived from an EMBL/GenBank/DDBJ whole genome shotgun (WGS) entry which is preliminary data.</text>
</comment>
<accession>A0A4Q7NXW5</accession>
<evidence type="ECO:0008006" key="3">
    <source>
        <dbReference type="Google" id="ProtNLM"/>
    </source>
</evidence>
<protein>
    <recommendedName>
        <fullName evidence="3">Cro/C1-type helix-turn-helix DNA-binding protein</fullName>
    </recommendedName>
</protein>
<dbReference type="EMBL" id="SGXF01000010">
    <property type="protein sequence ID" value="RZS92135.1"/>
    <property type="molecule type" value="Genomic_DNA"/>
</dbReference>
<dbReference type="RefSeq" id="WP_130436440.1">
    <property type="nucleotide sequence ID" value="NZ_SGXF01000010.1"/>
</dbReference>
<keyword evidence="2" id="KW-1185">Reference proteome</keyword>
<evidence type="ECO:0000313" key="2">
    <source>
        <dbReference type="Proteomes" id="UP000292927"/>
    </source>
</evidence>